<accession>A0ACC0XDU6</accession>
<organism evidence="1 2">
    <name type="scientific">Pistacia integerrima</name>
    <dbReference type="NCBI Taxonomy" id="434235"/>
    <lineage>
        <taxon>Eukaryota</taxon>
        <taxon>Viridiplantae</taxon>
        <taxon>Streptophyta</taxon>
        <taxon>Embryophyta</taxon>
        <taxon>Tracheophyta</taxon>
        <taxon>Spermatophyta</taxon>
        <taxon>Magnoliopsida</taxon>
        <taxon>eudicotyledons</taxon>
        <taxon>Gunneridae</taxon>
        <taxon>Pentapetalae</taxon>
        <taxon>rosids</taxon>
        <taxon>malvids</taxon>
        <taxon>Sapindales</taxon>
        <taxon>Anacardiaceae</taxon>
        <taxon>Pistacia</taxon>
    </lineage>
</organism>
<evidence type="ECO:0000313" key="2">
    <source>
        <dbReference type="Proteomes" id="UP001163603"/>
    </source>
</evidence>
<proteinExistence type="predicted"/>
<protein>
    <submittedName>
        <fullName evidence="1">Uncharacterized protein</fullName>
    </submittedName>
</protein>
<keyword evidence="2" id="KW-1185">Reference proteome</keyword>
<comment type="caution">
    <text evidence="1">The sequence shown here is derived from an EMBL/GenBank/DDBJ whole genome shotgun (WGS) entry which is preliminary data.</text>
</comment>
<gene>
    <name evidence="1" type="ORF">Pint_21451</name>
</gene>
<dbReference type="EMBL" id="CM047748">
    <property type="protein sequence ID" value="KAJ0015210.1"/>
    <property type="molecule type" value="Genomic_DNA"/>
</dbReference>
<dbReference type="Proteomes" id="UP001163603">
    <property type="component" value="Chromosome 13"/>
</dbReference>
<sequence>MYRIERIRVKKWVKKSIFSISLLLRAPKSEEGYAFIGSGSPLWKIKNEQVEHVLIFVILFMFWVYLFIALVYFLLLFPNAHALKMALEAKNLPVNIYVGMSYWYPFTEEAVQQIKGDRITRPVVLPLYPQFSISTTGSSIRVLERIFRSDGGYLLMQNLKDRGVGNDHTLEYQSRVGPVQWLKPYTDEVLVELGQRGVKSLLAIPVCPYGLRCSFVSEHIETLEEIDMEYRELALQSGIQNSGRVPAPELNLFLHHGSGRCSTRSLTCRNRHVFRKEDLQ</sequence>
<reference evidence="2" key="1">
    <citation type="journal article" date="2023" name="G3 (Bethesda)">
        <title>Genome assembly and association tests identify interacting loci associated with vigor, precocity, and sex in interspecific pistachio rootstocks.</title>
        <authorList>
            <person name="Palmer W."/>
            <person name="Jacygrad E."/>
            <person name="Sagayaradj S."/>
            <person name="Cavanaugh K."/>
            <person name="Han R."/>
            <person name="Bertier L."/>
            <person name="Beede B."/>
            <person name="Kafkas S."/>
            <person name="Golino D."/>
            <person name="Preece J."/>
            <person name="Michelmore R."/>
        </authorList>
    </citation>
    <scope>NUCLEOTIDE SEQUENCE [LARGE SCALE GENOMIC DNA]</scope>
</reference>
<evidence type="ECO:0000313" key="1">
    <source>
        <dbReference type="EMBL" id="KAJ0015210.1"/>
    </source>
</evidence>
<name>A0ACC0XDU6_9ROSI</name>